<accession>A0A520KYP4</accession>
<feature type="transmembrane region" description="Helical" evidence="8">
    <location>
        <begin position="158"/>
        <end position="181"/>
    </location>
</feature>
<evidence type="ECO:0000313" key="10">
    <source>
        <dbReference type="Proteomes" id="UP000320766"/>
    </source>
</evidence>
<keyword evidence="7 8" id="KW-0472">Membrane</keyword>
<feature type="transmembrane region" description="Helical" evidence="8">
    <location>
        <begin position="286"/>
        <end position="304"/>
    </location>
</feature>
<organism evidence="9 10">
    <name type="scientific">Candidatus Methanolliviera hydrocarbonicum</name>
    <dbReference type="NCBI Taxonomy" id="2491085"/>
    <lineage>
        <taxon>Archaea</taxon>
        <taxon>Methanobacteriati</taxon>
        <taxon>Methanobacteriota</taxon>
        <taxon>Candidatus Methanoliparia</taxon>
        <taxon>Candidatus Methanoliparales</taxon>
        <taxon>Candidatus Methanollivieraceae</taxon>
        <taxon>Candidatus Methanolliviera</taxon>
    </lineage>
</organism>
<dbReference type="PANTHER" id="PTHR30472">
    <property type="entry name" value="FERRIC ENTEROBACTIN TRANSPORT SYSTEM PERMEASE PROTEIN"/>
    <property type="match status" value="1"/>
</dbReference>
<keyword evidence="6 8" id="KW-1133">Transmembrane helix</keyword>
<comment type="similarity">
    <text evidence="2">Belongs to the binding-protein-dependent transport system permease family. FecCD subfamily.</text>
</comment>
<evidence type="ECO:0000256" key="4">
    <source>
        <dbReference type="ARBA" id="ARBA00022475"/>
    </source>
</evidence>
<evidence type="ECO:0000256" key="6">
    <source>
        <dbReference type="ARBA" id="ARBA00022989"/>
    </source>
</evidence>
<evidence type="ECO:0000256" key="8">
    <source>
        <dbReference type="SAM" id="Phobius"/>
    </source>
</evidence>
<reference evidence="9 10" key="1">
    <citation type="journal article" date="2019" name="Nat. Microbiol.">
        <title>Wide diversity of methane and short-chain alkane metabolisms in uncultured archaea.</title>
        <authorList>
            <person name="Borrel G."/>
            <person name="Adam P.S."/>
            <person name="McKay L.J."/>
            <person name="Chen L.X."/>
            <person name="Sierra-Garcia I.N."/>
            <person name="Sieber C.M."/>
            <person name="Letourneur Q."/>
            <person name="Ghozlane A."/>
            <person name="Andersen G.L."/>
            <person name="Li W.J."/>
            <person name="Hallam S.J."/>
            <person name="Muyzer G."/>
            <person name="de Oliveira V.M."/>
            <person name="Inskeep W.P."/>
            <person name="Banfield J.F."/>
            <person name="Gribaldo S."/>
        </authorList>
    </citation>
    <scope>NUCLEOTIDE SEQUENCE [LARGE SCALE GENOMIC DNA]</scope>
    <source>
        <strain evidence="9">NM1b</strain>
    </source>
</reference>
<feature type="transmembrane region" description="Helical" evidence="8">
    <location>
        <begin position="249"/>
        <end position="274"/>
    </location>
</feature>
<dbReference type="AlphaFoldDB" id="A0A520KYP4"/>
<dbReference type="Proteomes" id="UP000320766">
    <property type="component" value="Unassembled WGS sequence"/>
</dbReference>
<feature type="transmembrane region" description="Helical" evidence="8">
    <location>
        <begin position="22"/>
        <end position="55"/>
    </location>
</feature>
<keyword evidence="5 8" id="KW-0812">Transmembrane</keyword>
<dbReference type="EMBL" id="RXIL01000016">
    <property type="protein sequence ID" value="RZN73219.1"/>
    <property type="molecule type" value="Genomic_DNA"/>
</dbReference>
<evidence type="ECO:0000256" key="2">
    <source>
        <dbReference type="ARBA" id="ARBA00007935"/>
    </source>
</evidence>
<dbReference type="GO" id="GO:0005886">
    <property type="term" value="C:plasma membrane"/>
    <property type="evidence" value="ECO:0007669"/>
    <property type="project" value="UniProtKB-SubCell"/>
</dbReference>
<dbReference type="GO" id="GO:0033214">
    <property type="term" value="P:siderophore-iron import into cell"/>
    <property type="evidence" value="ECO:0007669"/>
    <property type="project" value="TreeGrafter"/>
</dbReference>
<name>A0A520KYP4_9EURY</name>
<proteinExistence type="inferred from homology"/>
<evidence type="ECO:0000256" key="5">
    <source>
        <dbReference type="ARBA" id="ARBA00022692"/>
    </source>
</evidence>
<evidence type="ECO:0000313" key="9">
    <source>
        <dbReference type="EMBL" id="RZN73219.1"/>
    </source>
</evidence>
<dbReference type="Gene3D" id="1.10.3470.10">
    <property type="entry name" value="ABC transporter involved in vitamin B12 uptake, BtuC"/>
    <property type="match status" value="1"/>
</dbReference>
<comment type="subcellular location">
    <subcellularLocation>
        <location evidence="1">Cell membrane</location>
        <topology evidence="1">Multi-pass membrane protein</topology>
    </subcellularLocation>
</comment>
<evidence type="ECO:0000256" key="1">
    <source>
        <dbReference type="ARBA" id="ARBA00004651"/>
    </source>
</evidence>
<dbReference type="InterPro" id="IPR000522">
    <property type="entry name" value="ABC_transptr_permease_BtuC"/>
</dbReference>
<evidence type="ECO:0000256" key="7">
    <source>
        <dbReference type="ARBA" id="ARBA00023136"/>
    </source>
</evidence>
<dbReference type="SUPFAM" id="SSF81345">
    <property type="entry name" value="ABC transporter involved in vitamin B12 uptake, BtuC"/>
    <property type="match status" value="1"/>
</dbReference>
<protein>
    <submittedName>
        <fullName evidence="9">Iron ABC transporter permease</fullName>
    </submittedName>
</protein>
<keyword evidence="4" id="KW-1003">Cell membrane</keyword>
<evidence type="ECO:0000256" key="3">
    <source>
        <dbReference type="ARBA" id="ARBA00022448"/>
    </source>
</evidence>
<dbReference type="PANTHER" id="PTHR30472:SF25">
    <property type="entry name" value="ABC TRANSPORTER PERMEASE PROTEIN MJ0876-RELATED"/>
    <property type="match status" value="1"/>
</dbReference>
<comment type="caution">
    <text evidence="9">The sequence shown here is derived from an EMBL/GenBank/DDBJ whole genome shotgun (WGS) entry which is preliminary data.</text>
</comment>
<feature type="transmembrane region" description="Helical" evidence="8">
    <location>
        <begin position="76"/>
        <end position="97"/>
    </location>
</feature>
<feature type="transmembrane region" description="Helical" evidence="8">
    <location>
        <begin position="201"/>
        <end position="220"/>
    </location>
</feature>
<sequence length="312" mass="33395">MNIHEIKGEIEERYAKYTARKFGILFALLTSLVILAILVTPLGAASLSIGEVFHAIFSRGSSRADIIIWQLRLPRILMAIICGMGLALSGAVVQGVLHNPLASPFTLGVSSAAFFGGMIGGAFGVGMGLNVGFAFFFGMLALFLIYGISKRRGMTPETVILCGICLMYLFLALTSVAGMMGGAIGMSQILSGFLVSSSWESVLTTAIFLIITFPLLMWCARDLNAMALGDDTATSVGINVNRTRMISMVLATLIVSAIVCFTGVIGFVCLISPFIARSVMGNDHRFIFPSSALIGALLLLERILSQELQFNR</sequence>
<feature type="transmembrane region" description="Helical" evidence="8">
    <location>
        <begin position="117"/>
        <end position="146"/>
    </location>
</feature>
<dbReference type="InterPro" id="IPR037294">
    <property type="entry name" value="ABC_BtuC-like"/>
</dbReference>
<keyword evidence="3" id="KW-0813">Transport</keyword>
<dbReference type="GO" id="GO:0022857">
    <property type="term" value="F:transmembrane transporter activity"/>
    <property type="evidence" value="ECO:0007669"/>
    <property type="project" value="InterPro"/>
</dbReference>
<dbReference type="CDD" id="cd06550">
    <property type="entry name" value="TM_ABC_iron-siderophores_like"/>
    <property type="match status" value="1"/>
</dbReference>
<dbReference type="Pfam" id="PF01032">
    <property type="entry name" value="FecCD"/>
    <property type="match status" value="1"/>
</dbReference>
<gene>
    <name evidence="9" type="ORF">EF807_00850</name>
</gene>